<comment type="similarity">
    <text evidence="1">Belongs to the Gfo/Idh/MocA family.</text>
</comment>
<dbReference type="SUPFAM" id="SSF51735">
    <property type="entry name" value="NAD(P)-binding Rossmann-fold domains"/>
    <property type="match status" value="1"/>
</dbReference>
<protein>
    <submittedName>
        <fullName evidence="5">Oxidoreductase</fullName>
    </submittedName>
</protein>
<dbReference type="Pfam" id="PF01408">
    <property type="entry name" value="GFO_IDH_MocA"/>
    <property type="match status" value="1"/>
</dbReference>
<reference evidence="5 6" key="1">
    <citation type="submission" date="2015-07" db="EMBL/GenBank/DDBJ databases">
        <title>High-quality draft genome sequence of Oceanobacillus caeni HM6, a bacillus isolated from a human feces.</title>
        <authorList>
            <person name="Kumar J."/>
            <person name="Verma M.K."/>
            <person name="Pandey R."/>
            <person name="Bhambi M."/>
            <person name="Chauhan N."/>
        </authorList>
    </citation>
    <scope>NUCLEOTIDE SEQUENCE [LARGE SCALE GENOMIC DNA]</scope>
    <source>
        <strain evidence="5 6">HM6</strain>
    </source>
</reference>
<keyword evidence="6" id="KW-1185">Reference proteome</keyword>
<dbReference type="InterPro" id="IPR050984">
    <property type="entry name" value="Gfo/Idh/MocA_domain"/>
</dbReference>
<evidence type="ECO:0000313" key="6">
    <source>
        <dbReference type="Proteomes" id="UP000037854"/>
    </source>
</evidence>
<dbReference type="EMBL" id="LGTK01000005">
    <property type="protein sequence ID" value="KPH77887.1"/>
    <property type="molecule type" value="Genomic_DNA"/>
</dbReference>
<dbReference type="RefSeq" id="WP_060667766.1">
    <property type="nucleotide sequence ID" value="NZ_JAHHXM010000001.1"/>
</dbReference>
<keyword evidence="2" id="KW-0560">Oxidoreductase</keyword>
<evidence type="ECO:0000313" key="5">
    <source>
        <dbReference type="EMBL" id="KPH77887.1"/>
    </source>
</evidence>
<evidence type="ECO:0000259" key="4">
    <source>
        <dbReference type="Pfam" id="PF22725"/>
    </source>
</evidence>
<sequence>MSIVNWGILSTADIARKLTIPAILRAKNAELIAIASHSASGSASLQAKKFNIPKAYHSFEELLNDPSIDAVYIPLPNHLHAEWVKKAAEAGKHVLCEKPAALTVEDTKEMIEVCEKNNVLFMETFMYQYHPQNQRVRDIITTGEIGDVKLVRSHCSFFLDNKNGNFRLTTETGGGSLYDVGVYCIHTIRDILKQEPTHVYAKAIHKGNPVDISTTGIMEFDNGVKGVFDCSMDMAQHMSYEVVGTKGIIQVPRAYRPDLFNGEGIIQVISNDGEVRKEIIEGDEYKLAMEHISDCMLNQAEPRYDSKSTIHNMNTLEACFASIKSGTEVEVSRVD</sequence>
<comment type="caution">
    <text evidence="5">The sequence shown here is derived from an EMBL/GenBank/DDBJ whole genome shotgun (WGS) entry which is preliminary data.</text>
</comment>
<proteinExistence type="inferred from homology"/>
<feature type="domain" description="GFO/IDH/MocA-like oxidoreductase" evidence="4">
    <location>
        <begin position="134"/>
        <end position="249"/>
    </location>
</feature>
<evidence type="ECO:0000256" key="1">
    <source>
        <dbReference type="ARBA" id="ARBA00010928"/>
    </source>
</evidence>
<dbReference type="Gene3D" id="3.40.50.720">
    <property type="entry name" value="NAD(P)-binding Rossmann-like Domain"/>
    <property type="match status" value="1"/>
</dbReference>
<accession>A0ABR5MML4</accession>
<evidence type="ECO:0000256" key="2">
    <source>
        <dbReference type="ARBA" id="ARBA00023002"/>
    </source>
</evidence>
<feature type="domain" description="Gfo/Idh/MocA-like oxidoreductase N-terminal" evidence="3">
    <location>
        <begin position="11"/>
        <end position="123"/>
    </location>
</feature>
<dbReference type="Gene3D" id="3.30.360.10">
    <property type="entry name" value="Dihydrodipicolinate Reductase, domain 2"/>
    <property type="match status" value="1"/>
</dbReference>
<dbReference type="InterPro" id="IPR036291">
    <property type="entry name" value="NAD(P)-bd_dom_sf"/>
</dbReference>
<dbReference type="SUPFAM" id="SSF55347">
    <property type="entry name" value="Glyceraldehyde-3-phosphate dehydrogenase-like, C-terminal domain"/>
    <property type="match status" value="1"/>
</dbReference>
<dbReference type="InterPro" id="IPR055170">
    <property type="entry name" value="GFO_IDH_MocA-like_dom"/>
</dbReference>
<dbReference type="InterPro" id="IPR000683">
    <property type="entry name" value="Gfo/Idh/MocA-like_OxRdtase_N"/>
</dbReference>
<dbReference type="Proteomes" id="UP000037854">
    <property type="component" value="Unassembled WGS sequence"/>
</dbReference>
<organism evidence="5 6">
    <name type="scientific">Oceanobacillus caeni</name>
    <dbReference type="NCBI Taxonomy" id="405946"/>
    <lineage>
        <taxon>Bacteria</taxon>
        <taxon>Bacillati</taxon>
        <taxon>Bacillota</taxon>
        <taxon>Bacilli</taxon>
        <taxon>Bacillales</taxon>
        <taxon>Bacillaceae</taxon>
        <taxon>Oceanobacillus</taxon>
    </lineage>
</organism>
<dbReference type="PANTHER" id="PTHR22604">
    <property type="entry name" value="OXIDOREDUCTASES"/>
    <property type="match status" value="1"/>
</dbReference>
<gene>
    <name evidence="5" type="ORF">AFL42_02745</name>
</gene>
<name>A0ABR5MML4_9BACI</name>
<evidence type="ECO:0000259" key="3">
    <source>
        <dbReference type="Pfam" id="PF01408"/>
    </source>
</evidence>
<dbReference type="PANTHER" id="PTHR22604:SF105">
    <property type="entry name" value="TRANS-1,2-DIHYDROBENZENE-1,2-DIOL DEHYDROGENASE"/>
    <property type="match status" value="1"/>
</dbReference>
<dbReference type="Pfam" id="PF22725">
    <property type="entry name" value="GFO_IDH_MocA_C3"/>
    <property type="match status" value="1"/>
</dbReference>